<evidence type="ECO:0000313" key="2">
    <source>
        <dbReference type="EMBL" id="PVU74528.1"/>
    </source>
</evidence>
<dbReference type="EMBL" id="QEFD01000206">
    <property type="protein sequence ID" value="PVU74528.1"/>
    <property type="molecule type" value="Genomic_DNA"/>
</dbReference>
<proteinExistence type="predicted"/>
<name>A0A2T9X350_9CREN</name>
<sequence>MRKGKILIYLNINSHMKSINLSLVVDENLNPLPTYKQLAISIAKIGGKNNKISFASLVGWPLLAIKSEVGGYYIFDETGKFSTSINSFILQDYNKIISIIQQTSDELQIFEILNSVRWDETRGSSILHFDFIMDQDFKNLLKLGSSQLPLQVLERKLKDIDVQFIVSDIQGAANKIASEIDLIEKTKEKISEIIAIIKGKKVEKRRQIESEYDAKIMAKNEELKKIVKDEKTKIEEEIKQYSSQLYSKLPDIEVLIAKAELDKEAGFIDSTSSVNSIKVKYLNEISEKLNEIKEKHKVEIRRLRGELNELNSMKQKDINKINEEIKKLDELQQSIISKLNNVESSEKAILDKLQKLPKFISILAEDKAEIIVPLLIVQIDSRKVVLPPQIYKGGKKGFFGGIFKKDPSEISENVEGGEIFVNNFDFAIQDNLRSYKDLIEKGLQELSEEGWNVRRSLDEYYMR</sequence>
<protein>
    <submittedName>
        <fullName evidence="2">Uncharacterized protein</fullName>
    </submittedName>
</protein>
<dbReference type="Proteomes" id="UP000245638">
    <property type="component" value="Unassembled WGS sequence"/>
</dbReference>
<keyword evidence="1" id="KW-0175">Coiled coil</keyword>
<evidence type="ECO:0000313" key="3">
    <source>
        <dbReference type="Proteomes" id="UP000245638"/>
    </source>
</evidence>
<gene>
    <name evidence="2" type="ORF">DDW13_07010</name>
</gene>
<accession>A0A2T9X350</accession>
<feature type="coiled-coil region" evidence="1">
    <location>
        <begin position="217"/>
        <end position="244"/>
    </location>
</feature>
<reference evidence="2 3" key="1">
    <citation type="journal article" date="2015" name="Appl. Environ. Microbiol.">
        <title>Nanoarchaeota, Their Sulfolobales Host, and Nanoarchaeota Virus Distribution across Yellowstone National Park Hot Springs.</title>
        <authorList>
            <person name="Munson-McGee J.H."/>
            <person name="Field E.K."/>
            <person name="Bateson M."/>
            <person name="Rooney C."/>
            <person name="Stepanauskas R."/>
            <person name="Young M.J."/>
        </authorList>
    </citation>
    <scope>NUCLEOTIDE SEQUENCE [LARGE SCALE GENOMIC DNA]</scope>
    <source>
        <strain evidence="2">SCGC AC-742_N10</strain>
    </source>
</reference>
<dbReference type="AlphaFoldDB" id="A0A2T9X350"/>
<organism evidence="2 3">
    <name type="scientific">Acidianus hospitalis</name>
    <dbReference type="NCBI Taxonomy" id="563177"/>
    <lineage>
        <taxon>Archaea</taxon>
        <taxon>Thermoproteota</taxon>
        <taxon>Thermoprotei</taxon>
        <taxon>Sulfolobales</taxon>
        <taxon>Sulfolobaceae</taxon>
        <taxon>Acidianus</taxon>
    </lineage>
</organism>
<feature type="coiled-coil region" evidence="1">
    <location>
        <begin position="282"/>
        <end position="348"/>
    </location>
</feature>
<evidence type="ECO:0000256" key="1">
    <source>
        <dbReference type="SAM" id="Coils"/>
    </source>
</evidence>
<comment type="caution">
    <text evidence="2">The sequence shown here is derived from an EMBL/GenBank/DDBJ whole genome shotgun (WGS) entry which is preliminary data.</text>
</comment>